<proteinExistence type="inferred from homology"/>
<dbReference type="InterPro" id="IPR017261">
    <property type="entry name" value="DNA_mismatch_repair_MutS/MSH"/>
</dbReference>
<dbReference type="SMART" id="SM00533">
    <property type="entry name" value="MUTSd"/>
    <property type="match status" value="1"/>
</dbReference>
<dbReference type="KEGG" id="apo:Arcpr_1050"/>
<dbReference type="NCBIfam" id="NF003810">
    <property type="entry name" value="PRK05399.1"/>
    <property type="match status" value="1"/>
</dbReference>
<dbReference type="Pfam" id="PF00488">
    <property type="entry name" value="MutS_V"/>
    <property type="match status" value="1"/>
</dbReference>
<dbReference type="PIRSF" id="PIRSF037677">
    <property type="entry name" value="DNA_mis_repair_Msh6"/>
    <property type="match status" value="1"/>
</dbReference>
<feature type="domain" description="DNA mismatch repair proteins mutS family" evidence="11">
    <location>
        <begin position="672"/>
        <end position="688"/>
    </location>
</feature>
<evidence type="ECO:0000256" key="2">
    <source>
        <dbReference type="ARBA" id="ARBA00022741"/>
    </source>
</evidence>
<name>D2RDB5_ARCPA</name>
<keyword evidence="6 8" id="KW-0234">DNA repair</keyword>
<evidence type="ECO:0000256" key="6">
    <source>
        <dbReference type="ARBA" id="ARBA00023204"/>
    </source>
</evidence>
<evidence type="ECO:0000256" key="10">
    <source>
        <dbReference type="RuleBase" id="RU003756"/>
    </source>
</evidence>
<dbReference type="FunFam" id="3.40.50.300:FF:000870">
    <property type="entry name" value="MutS protein homolog 4"/>
    <property type="match status" value="1"/>
</dbReference>
<dbReference type="NCBIfam" id="TIGR01070">
    <property type="entry name" value="mutS1"/>
    <property type="match status" value="1"/>
</dbReference>
<evidence type="ECO:0000313" key="12">
    <source>
        <dbReference type="EMBL" id="ADB58109.1"/>
    </source>
</evidence>
<dbReference type="RefSeq" id="WP_012940445.1">
    <property type="nucleotide sequence ID" value="NC_013741.1"/>
</dbReference>
<dbReference type="Gene3D" id="1.10.1420.10">
    <property type="match status" value="2"/>
</dbReference>
<dbReference type="SUPFAM" id="SSF53150">
    <property type="entry name" value="DNA repair protein MutS, domain II"/>
    <property type="match status" value="1"/>
</dbReference>
<keyword evidence="4 8" id="KW-0067">ATP-binding</keyword>
<dbReference type="InterPro" id="IPR007861">
    <property type="entry name" value="DNA_mismatch_repair_MutS_clamp"/>
</dbReference>
<evidence type="ECO:0000256" key="9">
    <source>
        <dbReference type="NCBIfam" id="TIGR01070"/>
    </source>
</evidence>
<dbReference type="InterPro" id="IPR016151">
    <property type="entry name" value="DNA_mismatch_repair_MutS_N"/>
</dbReference>
<dbReference type="SMART" id="SM00534">
    <property type="entry name" value="MUTSac"/>
    <property type="match status" value="1"/>
</dbReference>
<dbReference type="PANTHER" id="PTHR11361:SF34">
    <property type="entry name" value="DNA MISMATCH REPAIR PROTEIN MSH1, MITOCHONDRIAL"/>
    <property type="match status" value="1"/>
</dbReference>
<dbReference type="GO" id="GO:0003684">
    <property type="term" value="F:damaged DNA binding"/>
    <property type="evidence" value="ECO:0007669"/>
    <property type="project" value="UniProtKB-UniRule"/>
</dbReference>
<dbReference type="GO" id="GO:0005524">
    <property type="term" value="F:ATP binding"/>
    <property type="evidence" value="ECO:0007669"/>
    <property type="project" value="UniProtKB-UniRule"/>
</dbReference>
<dbReference type="Pfam" id="PF05188">
    <property type="entry name" value="MutS_II"/>
    <property type="match status" value="1"/>
</dbReference>
<comment type="similarity">
    <text evidence="1 8 10">Belongs to the DNA mismatch repair MutS family.</text>
</comment>
<evidence type="ECO:0000256" key="4">
    <source>
        <dbReference type="ARBA" id="ARBA00022840"/>
    </source>
</evidence>
<dbReference type="GeneID" id="8739725"/>
<dbReference type="AlphaFoldDB" id="D2RDB5"/>
<sequence length="817" mass="94218">MEELTPMMRQYYRIKERYKDALLFFRVGDFYELFDEDAKIASQELGIVLTSRDKKHPMAGVPHHAVFPYIKRLIEKGYKVAICEQVEDPSKAKGLVRREVVRVITPGTLIEEELLTKENNYLMSIYKGRIYGIALIDVSTGEFLTTALESFDEVIAEVLKFSPAECIVPEGFEELEELKKHVNVVHTLSQDEYSFKESLEILKECVQDFERLELEEECVRACGSALRYVKESLLIKTMKIRLQKYVSRDYMILDSTTLKNLEVFRNLIDGSRRGTLIDVLDKTATAMGSRLLKRWLQRPLLNVDEIEKRLEAVEELFEKSFLRQSLREVLREVYDLERIVSRIEYRKANARDLVALKNSLKAVEKIKSFTFNSRRLKEIVEGLKALRDVVELIENAIVDNPPINIKDGGIIRDGYSRELDELRRIKVDHENFIKNIEERERKATGIDKLKVGYNTVIGYYIEVPKSKLRFVPKHYKRKQTLVNAERFTIPELEDIEEKVLACDEKIKALEYELFNEVREEVAKRVDEIRECAFKIAELDVLSTFAEVAVLYNYTKPKVNDGYDIIIRDGRHPTVELTTKFIPNDVNLTRDSRILIITGPNMAGKSTYLRMTALITIMAQIGCFVPASYAAIGVVDRIFTRIGTVDDITRGYSSFMVEIDEVGKILKNATKRSLILLDEVGKSTGTKDGLSLAWAIIEYLHKIGAKTLFATHYHELSELESTLEGVKNYHFRIIEGETIEFDRKIKRGACTESYGIKIAEMVLPKEVIDRAYEIYRSLNIVNDDLMKEIAKIDVNNLTPVQALVELDRIVRLCRSMKD</sequence>
<dbReference type="PROSITE" id="PS00486">
    <property type="entry name" value="DNA_MISMATCH_REPAIR_2"/>
    <property type="match status" value="1"/>
</dbReference>
<dbReference type="Proteomes" id="UP000001901">
    <property type="component" value="Chromosome"/>
</dbReference>
<evidence type="ECO:0000256" key="5">
    <source>
        <dbReference type="ARBA" id="ARBA00023125"/>
    </source>
</evidence>
<dbReference type="STRING" id="572546.Arcpr_1050"/>
<evidence type="ECO:0000313" key="13">
    <source>
        <dbReference type="Proteomes" id="UP000001901"/>
    </source>
</evidence>
<dbReference type="GO" id="GO:0006298">
    <property type="term" value="P:mismatch repair"/>
    <property type="evidence" value="ECO:0007669"/>
    <property type="project" value="UniProtKB-UniRule"/>
</dbReference>
<dbReference type="InterPro" id="IPR007860">
    <property type="entry name" value="DNA_mmatch_repair_MutS_con_dom"/>
</dbReference>
<dbReference type="Pfam" id="PF01624">
    <property type="entry name" value="MutS_I"/>
    <property type="match status" value="1"/>
</dbReference>
<dbReference type="InterPro" id="IPR007696">
    <property type="entry name" value="DNA_mismatch_repair_MutS_core"/>
</dbReference>
<keyword evidence="5 8" id="KW-0238">DNA-binding</keyword>
<keyword evidence="3 8" id="KW-0227">DNA damage</keyword>
<evidence type="ECO:0000256" key="3">
    <source>
        <dbReference type="ARBA" id="ARBA00022763"/>
    </source>
</evidence>
<dbReference type="FunFam" id="3.40.1170.10:FF:000001">
    <property type="entry name" value="DNA mismatch repair protein MutS"/>
    <property type="match status" value="1"/>
</dbReference>
<gene>
    <name evidence="8" type="primary">mutS</name>
    <name evidence="12" type="ordered locus">Arcpr_1050</name>
</gene>
<dbReference type="SUPFAM" id="SSF48334">
    <property type="entry name" value="DNA repair protein MutS, domain III"/>
    <property type="match status" value="1"/>
</dbReference>
<dbReference type="GO" id="GO:0140664">
    <property type="term" value="F:ATP-dependent DNA damage sensor activity"/>
    <property type="evidence" value="ECO:0007669"/>
    <property type="project" value="InterPro"/>
</dbReference>
<evidence type="ECO:0000259" key="11">
    <source>
        <dbReference type="PROSITE" id="PS00486"/>
    </source>
</evidence>
<dbReference type="eggNOG" id="arCOG02897">
    <property type="taxonomic scope" value="Archaea"/>
</dbReference>
<dbReference type="PaxDb" id="572546-Arcpr_1050"/>
<dbReference type="InterPro" id="IPR036187">
    <property type="entry name" value="DNA_mismatch_repair_MutS_sf"/>
</dbReference>
<keyword evidence="2 8" id="KW-0547">Nucleotide-binding</keyword>
<evidence type="ECO:0000256" key="8">
    <source>
        <dbReference type="HAMAP-Rule" id="MF_00096"/>
    </source>
</evidence>
<reference evidence="12 13" key="1">
    <citation type="journal article" date="2010" name="Stand. Genomic Sci.">
        <title>Complete genome sequence of Archaeoglobus profundus type strain (AV18).</title>
        <authorList>
            <person name="von Jan M."/>
            <person name="Lapidus A."/>
            <person name="Del Rio T.G."/>
            <person name="Copeland A."/>
            <person name="Tice H."/>
            <person name="Cheng J.F."/>
            <person name="Lucas S."/>
            <person name="Chen F."/>
            <person name="Nolan M."/>
            <person name="Goodwin L."/>
            <person name="Han C."/>
            <person name="Pitluck S."/>
            <person name="Liolios K."/>
            <person name="Ivanova N."/>
            <person name="Mavromatis K."/>
            <person name="Ovchinnikova G."/>
            <person name="Chertkov O."/>
            <person name="Pati A."/>
            <person name="Chen A."/>
            <person name="Palaniappan K."/>
            <person name="Land M."/>
            <person name="Hauser L."/>
            <person name="Chang Y.J."/>
            <person name="Jeffries C.D."/>
            <person name="Saunders E."/>
            <person name="Brettin T."/>
            <person name="Detter J.C."/>
            <person name="Chain P."/>
            <person name="Eichinger K."/>
            <person name="Huber H."/>
            <person name="Spring S."/>
            <person name="Rohde M."/>
            <person name="Goker M."/>
            <person name="Wirth R."/>
            <person name="Woyke T."/>
            <person name="Bristow J."/>
            <person name="Eisen J.A."/>
            <person name="Markowitz V."/>
            <person name="Hugenholtz P."/>
            <person name="Kyrpides N.C."/>
            <person name="Klenk H.P."/>
        </authorList>
    </citation>
    <scope>NUCLEOTIDE SEQUENCE [LARGE SCALE GENOMIC DNA]</scope>
    <source>
        <strain evidence="13">DSM 5631 / JCM 9629 / NBRC 100127 / Av18</strain>
    </source>
</reference>
<dbReference type="SUPFAM" id="SSF52540">
    <property type="entry name" value="P-loop containing nucleoside triphosphate hydrolases"/>
    <property type="match status" value="1"/>
</dbReference>
<accession>D2RDB5</accession>
<dbReference type="HAMAP" id="MF_00096">
    <property type="entry name" value="MutS"/>
    <property type="match status" value="1"/>
</dbReference>
<evidence type="ECO:0000256" key="7">
    <source>
        <dbReference type="ARBA" id="ARBA00024647"/>
    </source>
</evidence>
<dbReference type="EMBL" id="CP001857">
    <property type="protein sequence ID" value="ADB58109.1"/>
    <property type="molecule type" value="Genomic_DNA"/>
</dbReference>
<comment type="function">
    <text evidence="7 8">This protein is involved in the repair of mismatches in DNA. It is possible that it carries out the mismatch recognition step. This protein has a weak ATPase activity.</text>
</comment>
<protein>
    <recommendedName>
        <fullName evidence="8 9">DNA mismatch repair protein MutS</fullName>
    </recommendedName>
</protein>
<dbReference type="Gene3D" id="3.40.50.300">
    <property type="entry name" value="P-loop containing nucleotide triphosphate hydrolases"/>
    <property type="match status" value="1"/>
</dbReference>
<dbReference type="InterPro" id="IPR036678">
    <property type="entry name" value="MutS_con_dom_sf"/>
</dbReference>
<dbReference type="InterPro" id="IPR007695">
    <property type="entry name" value="DNA_mismatch_repair_MutS-lik_N"/>
</dbReference>
<dbReference type="Gene3D" id="3.40.1170.10">
    <property type="entry name" value="DNA repair protein MutS, domain I"/>
    <property type="match status" value="1"/>
</dbReference>
<dbReference type="InterPro" id="IPR000432">
    <property type="entry name" value="DNA_mismatch_repair_MutS_C"/>
</dbReference>
<dbReference type="InterPro" id="IPR027417">
    <property type="entry name" value="P-loop_NTPase"/>
</dbReference>
<dbReference type="FunFam" id="1.10.1420.10:FF:000001">
    <property type="entry name" value="DNA mismatch repair protein MutS"/>
    <property type="match status" value="1"/>
</dbReference>
<dbReference type="Pfam" id="PF05190">
    <property type="entry name" value="MutS_IV"/>
    <property type="match status" value="1"/>
</dbReference>
<keyword evidence="13" id="KW-1185">Reference proteome</keyword>
<dbReference type="Gene3D" id="3.30.420.110">
    <property type="entry name" value="MutS, connector domain"/>
    <property type="match status" value="1"/>
</dbReference>
<dbReference type="Pfam" id="PF05192">
    <property type="entry name" value="MutS_III"/>
    <property type="match status" value="1"/>
</dbReference>
<dbReference type="HOGENOM" id="CLU_002472_3_1_2"/>
<dbReference type="SUPFAM" id="SSF55271">
    <property type="entry name" value="DNA repair protein MutS, domain I"/>
    <property type="match status" value="1"/>
</dbReference>
<dbReference type="InterPro" id="IPR005748">
    <property type="entry name" value="DNA_mismatch_repair_MutS"/>
</dbReference>
<dbReference type="InterPro" id="IPR045076">
    <property type="entry name" value="MutS"/>
</dbReference>
<dbReference type="GO" id="GO:0030983">
    <property type="term" value="F:mismatched DNA binding"/>
    <property type="evidence" value="ECO:0007669"/>
    <property type="project" value="InterPro"/>
</dbReference>
<evidence type="ECO:0000256" key="1">
    <source>
        <dbReference type="ARBA" id="ARBA00006271"/>
    </source>
</evidence>
<feature type="binding site" evidence="8">
    <location>
        <begin position="598"/>
        <end position="605"/>
    </location>
    <ligand>
        <name>ATP</name>
        <dbReference type="ChEBI" id="CHEBI:30616"/>
    </ligand>
</feature>
<dbReference type="PANTHER" id="PTHR11361">
    <property type="entry name" value="DNA MISMATCH REPAIR PROTEIN MUTS FAMILY MEMBER"/>
    <property type="match status" value="1"/>
</dbReference>
<organism evidence="12 13">
    <name type="scientific">Archaeoglobus profundus (strain DSM 5631 / JCM 9629 / NBRC 100127 / Av18)</name>
    <dbReference type="NCBI Taxonomy" id="572546"/>
    <lineage>
        <taxon>Archaea</taxon>
        <taxon>Methanobacteriati</taxon>
        <taxon>Methanobacteriota</taxon>
        <taxon>Archaeoglobi</taxon>
        <taxon>Archaeoglobales</taxon>
        <taxon>Archaeoglobaceae</taxon>
        <taxon>Archaeoglobus</taxon>
    </lineage>
</organism>